<dbReference type="SUPFAM" id="SSF52283">
    <property type="entry name" value="Formate/glycerate dehydrogenase catalytic domain-like"/>
    <property type="match status" value="1"/>
</dbReference>
<evidence type="ECO:0000256" key="3">
    <source>
        <dbReference type="ARBA" id="ARBA00023027"/>
    </source>
</evidence>
<dbReference type="EMBL" id="FWXN01000012">
    <property type="protein sequence ID" value="SMC88736.1"/>
    <property type="molecule type" value="Genomic_DNA"/>
</dbReference>
<evidence type="ECO:0000313" key="5">
    <source>
        <dbReference type="EMBL" id="SMC88736.1"/>
    </source>
</evidence>
<dbReference type="GO" id="GO:0051287">
    <property type="term" value="F:NAD binding"/>
    <property type="evidence" value="ECO:0007669"/>
    <property type="project" value="InterPro"/>
</dbReference>
<dbReference type="PANTHER" id="PTHR43026">
    <property type="entry name" value="2-HYDROXYACID DEHYDROGENASE HOMOLOG 1-RELATED"/>
    <property type="match status" value="1"/>
</dbReference>
<name>A0A1W2CUU7_9MICO</name>
<keyword evidence="2" id="KW-0560">Oxidoreductase</keyword>
<dbReference type="Pfam" id="PF02826">
    <property type="entry name" value="2-Hacid_dh_C"/>
    <property type="match status" value="1"/>
</dbReference>
<comment type="similarity">
    <text evidence="1">Belongs to the D-isomer specific 2-hydroxyacid dehydrogenase family.</text>
</comment>
<dbReference type="InterPro" id="IPR006140">
    <property type="entry name" value="D-isomer_DH_NAD-bd"/>
</dbReference>
<dbReference type="InterPro" id="IPR058205">
    <property type="entry name" value="D-LDH-like"/>
</dbReference>
<dbReference type="AlphaFoldDB" id="A0A1W2CUU7"/>
<evidence type="ECO:0000256" key="1">
    <source>
        <dbReference type="ARBA" id="ARBA00005854"/>
    </source>
</evidence>
<dbReference type="PANTHER" id="PTHR43026:SF1">
    <property type="entry name" value="2-HYDROXYACID DEHYDROGENASE HOMOLOG 1-RELATED"/>
    <property type="match status" value="1"/>
</dbReference>
<keyword evidence="3" id="KW-0520">NAD</keyword>
<dbReference type="Proteomes" id="UP000192634">
    <property type="component" value="Unassembled WGS sequence"/>
</dbReference>
<dbReference type="InterPro" id="IPR029753">
    <property type="entry name" value="D-isomer_DH_CS"/>
</dbReference>
<evidence type="ECO:0000313" key="6">
    <source>
        <dbReference type="Proteomes" id="UP000192634"/>
    </source>
</evidence>
<reference evidence="5 6" key="1">
    <citation type="submission" date="2017-04" db="EMBL/GenBank/DDBJ databases">
        <authorList>
            <person name="Afonso C.L."/>
            <person name="Miller P.J."/>
            <person name="Scott M.A."/>
            <person name="Spackman E."/>
            <person name="Goraichik I."/>
            <person name="Dimitrov K.M."/>
            <person name="Suarez D.L."/>
            <person name="Swayne D.E."/>
        </authorList>
    </citation>
    <scope>NUCLEOTIDE SEQUENCE [LARGE SCALE GENOMIC DNA]</scope>
    <source>
        <strain evidence="5 6">CGMCC 1.12511</strain>
    </source>
</reference>
<dbReference type="PROSITE" id="PS00671">
    <property type="entry name" value="D_2_HYDROXYACID_DH_3"/>
    <property type="match status" value="1"/>
</dbReference>
<dbReference type="Gene3D" id="3.40.50.720">
    <property type="entry name" value="NAD(P)-binding Rossmann-like Domain"/>
    <property type="match status" value="2"/>
</dbReference>
<proteinExistence type="inferred from homology"/>
<protein>
    <submittedName>
        <fullName evidence="5">Lactate dehydrogenase</fullName>
    </submittedName>
</protein>
<sequence>MGEHVVVLSRAGTGSLTPTHTAQIEEQAALDFVVCHDAPGPVEAAHLLRRATVLGTTNATLPHLDDNLLERLPHLHSIVLYATGYEHLQLDALARHDLTLTTLPDYATGAVAEHALGMLLSLATRSHLANDRSRGRVPAQTSLRGVELCGSTLGVIGIGRIGLHLARIATGIGMRVIGADPDPAARRAAEHVGIETTSTEDLLHRARAVTICASTTPHGGPIIDLARLGMLQPGALLVNVGRPCLVDTDAVVAALRLRHLRGYAVDDAPFDRMDHADLLAEGRILQTGHSAWWRDEVLARGAEHFGRALVAAVHRRHVDVVSPAHRVAVTSEESVA</sequence>
<gene>
    <name evidence="5" type="ORF">SAMN06296429_112127</name>
</gene>
<dbReference type="GO" id="GO:0008720">
    <property type="term" value="F:D-lactate dehydrogenase (NAD+) activity"/>
    <property type="evidence" value="ECO:0007669"/>
    <property type="project" value="TreeGrafter"/>
</dbReference>
<evidence type="ECO:0000259" key="4">
    <source>
        <dbReference type="Pfam" id="PF02826"/>
    </source>
</evidence>
<dbReference type="SUPFAM" id="SSF51735">
    <property type="entry name" value="NAD(P)-binding Rossmann-fold domains"/>
    <property type="match status" value="1"/>
</dbReference>
<dbReference type="InterPro" id="IPR036291">
    <property type="entry name" value="NAD(P)-bd_dom_sf"/>
</dbReference>
<evidence type="ECO:0000256" key="2">
    <source>
        <dbReference type="ARBA" id="ARBA00023002"/>
    </source>
</evidence>
<feature type="domain" description="D-isomer specific 2-hydroxyacid dehydrogenase NAD-binding" evidence="4">
    <location>
        <begin position="116"/>
        <end position="291"/>
    </location>
</feature>
<organism evidence="5 6">
    <name type="scientific">Janibacter indicus</name>
    <dbReference type="NCBI Taxonomy" id="857417"/>
    <lineage>
        <taxon>Bacteria</taxon>
        <taxon>Bacillati</taxon>
        <taxon>Actinomycetota</taxon>
        <taxon>Actinomycetes</taxon>
        <taxon>Micrococcales</taxon>
        <taxon>Intrasporangiaceae</taxon>
        <taxon>Janibacter</taxon>
    </lineage>
</organism>
<accession>A0A1W2CUU7</accession>